<protein>
    <recommendedName>
        <fullName evidence="1">Secretion system C-terminal sorting domain-containing protein</fullName>
    </recommendedName>
</protein>
<accession>A0A644VS78</accession>
<dbReference type="NCBIfam" id="TIGR04183">
    <property type="entry name" value="Por_Secre_tail"/>
    <property type="match status" value="1"/>
</dbReference>
<feature type="domain" description="Secretion system C-terminal sorting" evidence="1">
    <location>
        <begin position="232"/>
        <end position="306"/>
    </location>
</feature>
<name>A0A644VS78_9ZZZZ</name>
<proteinExistence type="predicted"/>
<dbReference type="Pfam" id="PF18962">
    <property type="entry name" value="Por_Secre_tail"/>
    <property type="match status" value="1"/>
</dbReference>
<dbReference type="AlphaFoldDB" id="A0A644VS78"/>
<sequence>MLFALAFSFNAAAQTYYPLPEENAYWTVLEFDYNTWQYNDVIFTVMGDSVINNLNYKVVYRLDDYPTIYDTISTLHCFMRQSVEEKKIWFIRNYLGETQEKLGYDLSAAVGDTVSLPAFQFSVFDDSLFYLAFIDSIDMSFIGELNEYRKFYVFFSLKYGSSMSLEFIEGIKDYRSTFPNLDILSGFDPFHQSETVCVQVNGSFWFGYEPYNENCGFLAVGLDNSELNMLEVFPNPVSNILTVRLPEGFKYAELLTIYNTLGEVIMQKDIGSAGNSFAIDVSTLNQGLYFLNINSHSSNISVKLIIKH</sequence>
<comment type="caution">
    <text evidence="2">The sequence shown here is derived from an EMBL/GenBank/DDBJ whole genome shotgun (WGS) entry which is preliminary data.</text>
</comment>
<gene>
    <name evidence="2" type="ORF">SDC9_40378</name>
</gene>
<evidence type="ECO:0000259" key="1">
    <source>
        <dbReference type="Pfam" id="PF18962"/>
    </source>
</evidence>
<reference evidence="2" key="1">
    <citation type="submission" date="2019-08" db="EMBL/GenBank/DDBJ databases">
        <authorList>
            <person name="Kucharzyk K."/>
            <person name="Murdoch R.W."/>
            <person name="Higgins S."/>
            <person name="Loffler F."/>
        </authorList>
    </citation>
    <scope>NUCLEOTIDE SEQUENCE</scope>
</reference>
<dbReference type="InterPro" id="IPR026444">
    <property type="entry name" value="Secre_tail"/>
</dbReference>
<dbReference type="EMBL" id="VSSQ01000419">
    <property type="protein sequence ID" value="MPL94228.1"/>
    <property type="molecule type" value="Genomic_DNA"/>
</dbReference>
<evidence type="ECO:0000313" key="2">
    <source>
        <dbReference type="EMBL" id="MPL94228.1"/>
    </source>
</evidence>
<organism evidence="2">
    <name type="scientific">bioreactor metagenome</name>
    <dbReference type="NCBI Taxonomy" id="1076179"/>
    <lineage>
        <taxon>unclassified sequences</taxon>
        <taxon>metagenomes</taxon>
        <taxon>ecological metagenomes</taxon>
    </lineage>
</organism>